<dbReference type="Proteomes" id="UP000422108">
    <property type="component" value="Chromosome"/>
</dbReference>
<dbReference type="Pfam" id="PF07592">
    <property type="entry name" value="DDE_Tnp_ISAZ013"/>
    <property type="match status" value="1"/>
</dbReference>
<protein>
    <recommendedName>
        <fullName evidence="5">Transposase</fullName>
    </recommendedName>
</protein>
<dbReference type="InterPro" id="IPR011518">
    <property type="entry name" value="Transposase_36"/>
</dbReference>
<evidence type="ECO:0000313" key="3">
    <source>
        <dbReference type="EMBL" id="BBO91602.1"/>
    </source>
</evidence>
<dbReference type="AlphaFoldDB" id="A0A5K8A5H4"/>
<evidence type="ECO:0000313" key="4">
    <source>
        <dbReference type="Proteomes" id="UP000422108"/>
    </source>
</evidence>
<dbReference type="EMBL" id="AP021879">
    <property type="protein sequence ID" value="BBO89791.1"/>
    <property type="molecule type" value="Genomic_DNA"/>
</dbReference>
<reference evidence="1 4" key="1">
    <citation type="submission" date="2019-11" db="EMBL/GenBank/DDBJ databases">
        <title>Comparative genomics of hydrocarbon-degrading Desulfosarcina strains.</title>
        <authorList>
            <person name="Watanabe M."/>
            <person name="Kojima H."/>
            <person name="Fukui M."/>
        </authorList>
    </citation>
    <scope>NUCLEOTIDE SEQUENCE [LARGE SCALE GENOMIC DNA]</scope>
    <source>
        <strain evidence="4">oXyS1</strain>
        <strain evidence="1">OXyS1</strain>
    </source>
</reference>
<accession>A0A5K8A5H4</accession>
<evidence type="ECO:0000313" key="1">
    <source>
        <dbReference type="EMBL" id="BBO87634.1"/>
    </source>
</evidence>
<keyword evidence="4" id="KW-1185">Reference proteome</keyword>
<name>A0A5K8A5H4_9BACT</name>
<organism evidence="1 4">
    <name type="scientific">Desulfosarcina ovata subsp. ovata</name>
    <dbReference type="NCBI Taxonomy" id="2752305"/>
    <lineage>
        <taxon>Bacteria</taxon>
        <taxon>Pseudomonadati</taxon>
        <taxon>Thermodesulfobacteriota</taxon>
        <taxon>Desulfobacteria</taxon>
        <taxon>Desulfobacterales</taxon>
        <taxon>Desulfosarcinaceae</taxon>
        <taxon>Desulfosarcina</taxon>
    </lineage>
</organism>
<dbReference type="NCBIfam" id="NF033519">
    <property type="entry name" value="transpos_ISAzo13"/>
    <property type="match status" value="1"/>
</dbReference>
<sequence length="334" mass="37800">MIEEIRNLLEYDTAGDPITGRKWTRQTPAKIARLLERRLDIRVSAATVRRLLDELDYSLKANNKALSAGSHPDRDKQFDIIKRLRENFSATGDPIISVDTKKKELIGLFKNNGRVWCDEATKVKDHDFRSEALGIASPYGIYDVGLNKGVVVIGKSADTPEFAVNAITTWWQSSGKHQYPRSKRVLILADSGGSNGARPRAFKKFLQHRLADGHGLEISVSHYPTGASKWNPVEHRMFSEISKNWAGIPLESFDIMLNFINDTDTETGLQIKAYFDEREYAKGIKVPDKEFKSLNISKNKELGNWNYTIKPSCPTAKAEAMRWEELLKCELISD</sequence>
<dbReference type="EMBL" id="AP021879">
    <property type="protein sequence ID" value="BBO87634.1"/>
    <property type="molecule type" value="Genomic_DNA"/>
</dbReference>
<evidence type="ECO:0008006" key="5">
    <source>
        <dbReference type="Google" id="ProtNLM"/>
    </source>
</evidence>
<proteinExistence type="predicted"/>
<dbReference type="EMBL" id="AP021879">
    <property type="protein sequence ID" value="BBO91602.1"/>
    <property type="molecule type" value="Genomic_DNA"/>
</dbReference>
<gene>
    <name evidence="1" type="ORF">DSCOOX_08140</name>
    <name evidence="2" type="ORF">DSCOOX_29710</name>
    <name evidence="3" type="ORF">DSCOOX_47820</name>
</gene>
<evidence type="ECO:0000313" key="2">
    <source>
        <dbReference type="EMBL" id="BBO89791.1"/>
    </source>
</evidence>